<organism evidence="1 2">
    <name type="scientific">[Clostridium] methylpentosum DSM 5476</name>
    <dbReference type="NCBI Taxonomy" id="537013"/>
    <lineage>
        <taxon>Bacteria</taxon>
        <taxon>Bacillati</taxon>
        <taxon>Bacillota</taxon>
        <taxon>Clostridia</taxon>
        <taxon>Eubacteriales</taxon>
        <taxon>Oscillospiraceae</taxon>
        <taxon>Oscillospiraceae incertae sedis</taxon>
    </lineage>
</organism>
<reference evidence="1 2" key="1">
    <citation type="submission" date="2009-01" db="EMBL/GenBank/DDBJ databases">
        <authorList>
            <person name="Fulton L."/>
            <person name="Clifton S."/>
            <person name="Fulton B."/>
            <person name="Xu J."/>
            <person name="Minx P."/>
            <person name="Pepin K.H."/>
            <person name="Johnson M."/>
            <person name="Bhonagiri V."/>
            <person name="Nash W.E."/>
            <person name="Mardis E.R."/>
            <person name="Wilson R.K."/>
        </authorList>
    </citation>
    <scope>NUCLEOTIDE SEQUENCE [LARGE SCALE GENOMIC DNA]</scope>
    <source>
        <strain evidence="1 2">DSM 5476</strain>
    </source>
</reference>
<gene>
    <name evidence="1" type="ORF">CLOSTMETH_02961</name>
</gene>
<protein>
    <submittedName>
        <fullName evidence="1">Uncharacterized protein</fullName>
    </submittedName>
</protein>
<dbReference type="Proteomes" id="UP000003340">
    <property type="component" value="Unassembled WGS sequence"/>
</dbReference>
<dbReference type="AlphaFoldDB" id="C0EGG8"/>
<accession>C0EGG8</accession>
<evidence type="ECO:0000313" key="1">
    <source>
        <dbReference type="EMBL" id="EEG29444.1"/>
    </source>
</evidence>
<reference evidence="1 2" key="2">
    <citation type="submission" date="2009-02" db="EMBL/GenBank/DDBJ databases">
        <title>Draft genome sequence of Clostridium methylpentosum (DSM 5476).</title>
        <authorList>
            <person name="Sudarsanam P."/>
            <person name="Ley R."/>
            <person name="Guruge J."/>
            <person name="Turnbaugh P.J."/>
            <person name="Mahowald M."/>
            <person name="Liep D."/>
            <person name="Gordon J."/>
        </authorList>
    </citation>
    <scope>NUCLEOTIDE SEQUENCE [LARGE SCALE GENOMIC DNA]</scope>
    <source>
        <strain evidence="1 2">DSM 5476</strain>
    </source>
</reference>
<keyword evidence="2" id="KW-1185">Reference proteome</keyword>
<sequence>MVFTPPLCVYLFFSFSDDKNLLLLCVHQIIPCFVEAFLHSAVQSRILSI</sequence>
<name>C0EGG8_9FIRM</name>
<dbReference type="EMBL" id="ACEC01000102">
    <property type="protein sequence ID" value="EEG29444.1"/>
    <property type="molecule type" value="Genomic_DNA"/>
</dbReference>
<evidence type="ECO:0000313" key="2">
    <source>
        <dbReference type="Proteomes" id="UP000003340"/>
    </source>
</evidence>
<dbReference type="HOGENOM" id="CLU_3134167_0_0_9"/>
<proteinExistence type="predicted"/>
<comment type="caution">
    <text evidence="1">The sequence shown here is derived from an EMBL/GenBank/DDBJ whole genome shotgun (WGS) entry which is preliminary data.</text>
</comment>